<organism evidence="1 2">
    <name type="scientific">Streptomyces resistomycificus</name>
    <dbReference type="NCBI Taxonomy" id="67356"/>
    <lineage>
        <taxon>Bacteria</taxon>
        <taxon>Bacillati</taxon>
        <taxon>Actinomycetota</taxon>
        <taxon>Actinomycetes</taxon>
        <taxon>Kitasatosporales</taxon>
        <taxon>Streptomycetaceae</taxon>
        <taxon>Streptomyces</taxon>
        <taxon>Streptomyces aurantiacus group</taxon>
    </lineage>
</organism>
<name>A0A0L8L4J2_9ACTN</name>
<dbReference type="EMBL" id="LGUS01000176">
    <property type="protein sequence ID" value="KOG33050.1"/>
    <property type="molecule type" value="Genomic_DNA"/>
</dbReference>
<dbReference type="SUPFAM" id="SSF53822">
    <property type="entry name" value="Periplasmic binding protein-like I"/>
    <property type="match status" value="1"/>
</dbReference>
<dbReference type="InterPro" id="IPR028082">
    <property type="entry name" value="Peripla_BP_I"/>
</dbReference>
<evidence type="ECO:0000313" key="1">
    <source>
        <dbReference type="EMBL" id="KOG33050.1"/>
    </source>
</evidence>
<dbReference type="Proteomes" id="UP000037251">
    <property type="component" value="Unassembled WGS sequence"/>
</dbReference>
<dbReference type="STRING" id="67356.AQJ84_27330"/>
<evidence type="ECO:0000313" key="2">
    <source>
        <dbReference type="Proteomes" id="UP000037251"/>
    </source>
</evidence>
<reference evidence="2" key="1">
    <citation type="submission" date="2015-07" db="EMBL/GenBank/DDBJ databases">
        <authorList>
            <person name="Ju K.-S."/>
            <person name="Doroghazi J.R."/>
            <person name="Metcalf W.W."/>
        </authorList>
    </citation>
    <scope>NUCLEOTIDE SEQUENCE [LARGE SCALE GENOMIC DNA]</scope>
    <source>
        <strain evidence="2">NRRL 2290</strain>
    </source>
</reference>
<gene>
    <name evidence="1" type="ORF">ADK37_24530</name>
</gene>
<keyword evidence="2" id="KW-1185">Reference proteome</keyword>
<protein>
    <submittedName>
        <fullName evidence="1">Uncharacterized protein</fullName>
    </submittedName>
</protein>
<dbReference type="AlphaFoldDB" id="A0A0L8L4J2"/>
<accession>A0A0L8L4J2</accession>
<sequence length="74" mass="8038">MTPACITMDARGRVGLRGRTNVFGRDDIGPAVNLIPELTSVTVPFRQVGFRAMELALSDVDSRIVPIATNVLLR</sequence>
<comment type="caution">
    <text evidence="1">The sequence shown here is derived from an EMBL/GenBank/DDBJ whole genome shotgun (WGS) entry which is preliminary data.</text>
</comment>
<proteinExistence type="predicted"/>